<dbReference type="EMBL" id="FOFR01000006">
    <property type="protein sequence ID" value="SEQ87145.1"/>
    <property type="molecule type" value="Genomic_DNA"/>
</dbReference>
<keyword evidence="2" id="KW-0732">Signal</keyword>
<name>A0A1H9JKT1_9PSEU</name>
<dbReference type="STRING" id="402600.SAMN05216188_10625"/>
<dbReference type="PROSITE" id="PS51257">
    <property type="entry name" value="PROKAR_LIPOPROTEIN"/>
    <property type="match status" value="1"/>
</dbReference>
<dbReference type="Proteomes" id="UP000199352">
    <property type="component" value="Unassembled WGS sequence"/>
</dbReference>
<organism evidence="3 4">
    <name type="scientific">Lentzea xinjiangensis</name>
    <dbReference type="NCBI Taxonomy" id="402600"/>
    <lineage>
        <taxon>Bacteria</taxon>
        <taxon>Bacillati</taxon>
        <taxon>Actinomycetota</taxon>
        <taxon>Actinomycetes</taxon>
        <taxon>Pseudonocardiales</taxon>
        <taxon>Pseudonocardiaceae</taxon>
        <taxon>Lentzea</taxon>
    </lineage>
</organism>
<feature type="compositionally biased region" description="Low complexity" evidence="1">
    <location>
        <begin position="45"/>
        <end position="64"/>
    </location>
</feature>
<gene>
    <name evidence="3" type="ORF">SAMN05216188_10625</name>
</gene>
<evidence type="ECO:0000313" key="3">
    <source>
        <dbReference type="EMBL" id="SEQ87145.1"/>
    </source>
</evidence>
<evidence type="ECO:0000256" key="1">
    <source>
        <dbReference type="SAM" id="MobiDB-lite"/>
    </source>
</evidence>
<evidence type="ECO:0000256" key="2">
    <source>
        <dbReference type="SAM" id="SignalP"/>
    </source>
</evidence>
<feature type="chain" id="PRO_5011680589" evidence="2">
    <location>
        <begin position="23"/>
        <end position="70"/>
    </location>
</feature>
<feature type="region of interest" description="Disordered" evidence="1">
    <location>
        <begin position="31"/>
        <end position="70"/>
    </location>
</feature>
<accession>A0A1H9JKT1</accession>
<proteinExistence type="predicted"/>
<evidence type="ECO:0000313" key="4">
    <source>
        <dbReference type="Proteomes" id="UP000199352"/>
    </source>
</evidence>
<reference evidence="4" key="1">
    <citation type="submission" date="2016-10" db="EMBL/GenBank/DDBJ databases">
        <authorList>
            <person name="Varghese N."/>
            <person name="Submissions S."/>
        </authorList>
    </citation>
    <scope>NUCLEOTIDE SEQUENCE [LARGE SCALE GENOMIC DNA]</scope>
    <source>
        <strain evidence="4">CGMCC 4.3525</strain>
    </source>
</reference>
<keyword evidence="4" id="KW-1185">Reference proteome</keyword>
<protein>
    <submittedName>
        <fullName evidence="3">Uncharacterized protein</fullName>
    </submittedName>
</protein>
<feature type="signal peptide" evidence="2">
    <location>
        <begin position="1"/>
        <end position="22"/>
    </location>
</feature>
<dbReference type="AlphaFoldDB" id="A0A1H9JKT1"/>
<sequence>MTARTPVAVLLACLATGCGVSAQDEPVLIAPTGPAETTPTITIKPSVVPATTPDSSTPATTTTHDSQERR</sequence>